<feature type="compositionally biased region" description="Basic and acidic residues" evidence="1">
    <location>
        <begin position="348"/>
        <end position="365"/>
    </location>
</feature>
<feature type="transmembrane region" description="Helical" evidence="2">
    <location>
        <begin position="66"/>
        <end position="89"/>
    </location>
</feature>
<evidence type="ECO:0000256" key="2">
    <source>
        <dbReference type="SAM" id="Phobius"/>
    </source>
</evidence>
<feature type="chain" id="PRO_5035880615" evidence="3">
    <location>
        <begin position="25"/>
        <end position="412"/>
    </location>
</feature>
<dbReference type="EMBL" id="CACVBS010000080">
    <property type="protein sequence ID" value="CAA7269818.1"/>
    <property type="molecule type" value="Genomic_DNA"/>
</dbReference>
<feature type="signal peptide" evidence="3">
    <location>
        <begin position="1"/>
        <end position="24"/>
    </location>
</feature>
<keyword evidence="5" id="KW-1185">Reference proteome</keyword>
<feature type="compositionally biased region" description="Low complexity" evidence="1">
    <location>
        <begin position="285"/>
        <end position="315"/>
    </location>
</feature>
<feature type="compositionally biased region" description="Polar residues" evidence="1">
    <location>
        <begin position="159"/>
        <end position="175"/>
    </location>
</feature>
<feature type="compositionally biased region" description="Low complexity" evidence="1">
    <location>
        <begin position="244"/>
        <end position="269"/>
    </location>
</feature>
<name>A0A8S0WBF4_CYCAE</name>
<dbReference type="OrthoDB" id="3071538at2759"/>
<keyword evidence="2" id="KW-0812">Transmembrane</keyword>
<keyword evidence="3" id="KW-0732">Signal</keyword>
<evidence type="ECO:0000256" key="3">
    <source>
        <dbReference type="SAM" id="SignalP"/>
    </source>
</evidence>
<evidence type="ECO:0000313" key="5">
    <source>
        <dbReference type="Proteomes" id="UP000467700"/>
    </source>
</evidence>
<dbReference type="Proteomes" id="UP000467700">
    <property type="component" value="Unassembled WGS sequence"/>
</dbReference>
<comment type="caution">
    <text evidence="4">The sequence shown here is derived from an EMBL/GenBank/DDBJ whole genome shotgun (WGS) entry which is preliminary data.</text>
</comment>
<feature type="compositionally biased region" description="Polar residues" evidence="1">
    <location>
        <begin position="270"/>
        <end position="284"/>
    </location>
</feature>
<organism evidence="4 5">
    <name type="scientific">Cyclocybe aegerita</name>
    <name type="common">Black poplar mushroom</name>
    <name type="synonym">Agrocybe aegerita</name>
    <dbReference type="NCBI Taxonomy" id="1973307"/>
    <lineage>
        <taxon>Eukaryota</taxon>
        <taxon>Fungi</taxon>
        <taxon>Dikarya</taxon>
        <taxon>Basidiomycota</taxon>
        <taxon>Agaricomycotina</taxon>
        <taxon>Agaricomycetes</taxon>
        <taxon>Agaricomycetidae</taxon>
        <taxon>Agaricales</taxon>
        <taxon>Agaricineae</taxon>
        <taxon>Bolbitiaceae</taxon>
        <taxon>Cyclocybe</taxon>
    </lineage>
</organism>
<feature type="compositionally biased region" description="Polar residues" evidence="1">
    <location>
        <begin position="211"/>
        <end position="239"/>
    </location>
</feature>
<evidence type="ECO:0000313" key="4">
    <source>
        <dbReference type="EMBL" id="CAA7269818.1"/>
    </source>
</evidence>
<keyword evidence="2" id="KW-1133">Transmembrane helix</keyword>
<sequence length="412" mass="44438">MLPPKHQLALSILANPCFFLPVHAARLVAVEALLPSPAAAGSSGTNYDTTTPEARATASEVVNDKFFIPAIVTMGVFVALIVVCLYKIGWCFNRKQRDKAYERTAYPVPAHLQPQPDPAIPRPVSLNMDGGNTWNKRQSALQRKSPPTVYGNLPPPSRLATTERQPTISEYSTQPPGAFQPRPSAPQVAMSVQRTAPPAQDSGRGYWNQGARMSTFSADQSSTTQLGSGDPSSPPTNYQPYPGYAPSQSYTAQSQPYPSQSQRYPTQPQGQSYGGQNPQYPTQTYPNAAQNPPNNSAYSPPALSYASSSPSSNSPSEKRQHQPHPNVTDSFYGPSHPQQAQYGYGVGDQKRSEGQWSGEKARMTDGSDGGRPAYANPNAEASSSMEPPGYRTDGVPTAWYRDQKSGLKAALG</sequence>
<reference evidence="4 5" key="1">
    <citation type="submission" date="2020-01" db="EMBL/GenBank/DDBJ databases">
        <authorList>
            <person name="Gupta K D."/>
        </authorList>
    </citation>
    <scope>NUCLEOTIDE SEQUENCE [LARGE SCALE GENOMIC DNA]</scope>
</reference>
<feature type="region of interest" description="Disordered" evidence="1">
    <location>
        <begin position="131"/>
        <end position="398"/>
    </location>
</feature>
<accession>A0A8S0WBF4</accession>
<feature type="compositionally biased region" description="Polar residues" evidence="1">
    <location>
        <begin position="131"/>
        <end position="142"/>
    </location>
</feature>
<gene>
    <name evidence="4" type="ORF">AAE3_LOCUS12033</name>
</gene>
<evidence type="ECO:0000256" key="1">
    <source>
        <dbReference type="SAM" id="MobiDB-lite"/>
    </source>
</evidence>
<proteinExistence type="predicted"/>
<keyword evidence="2" id="KW-0472">Membrane</keyword>
<protein>
    <submittedName>
        <fullName evidence="4">Uncharacterized protein</fullName>
    </submittedName>
</protein>
<dbReference type="AlphaFoldDB" id="A0A8S0WBF4"/>